<dbReference type="AlphaFoldDB" id="D3UXF7"/>
<dbReference type="STRING" id="406818.XBJ1_1198"/>
<evidence type="ECO:0000313" key="2">
    <source>
        <dbReference type="Proteomes" id="UP000002045"/>
    </source>
</evidence>
<accession>D3UXF7</accession>
<organism evidence="1 2">
    <name type="scientific">Xenorhabdus bovienii (strain SS-2004)</name>
    <name type="common">Xenorhabdus nematophila subsp. bovienii</name>
    <dbReference type="NCBI Taxonomy" id="406818"/>
    <lineage>
        <taxon>Bacteria</taxon>
        <taxon>Pseudomonadati</taxon>
        <taxon>Pseudomonadota</taxon>
        <taxon>Gammaproteobacteria</taxon>
        <taxon>Enterobacterales</taxon>
        <taxon>Morganellaceae</taxon>
        <taxon>Xenorhabdus</taxon>
    </lineage>
</organism>
<reference evidence="1" key="1">
    <citation type="journal article" date="2011" name="PLoS ONE">
        <title>The entomopathogenic bacterial endosymbionts xenorhabdus and photorhabdus: convergent lifestyles from divergent genomes.</title>
        <authorList>
            <person name="Chaston J.M."/>
            <person name="Suen G."/>
            <person name="Tucker S.L."/>
            <person name="Andersen A.W."/>
            <person name="Bhasin A."/>
            <person name="Bode E."/>
            <person name="Bode H.B."/>
            <person name="Brachmann A.O."/>
            <person name="Cowles C.E."/>
            <person name="Cowles K.N."/>
            <person name="Darby C."/>
            <person name="de Leon L."/>
            <person name="Drace K."/>
            <person name="Du Z."/>
            <person name="Givaudan A."/>
            <person name="Herbert Tran E.E."/>
            <person name="Jewell K.A."/>
            <person name="Knack J.J."/>
            <person name="Krasomil-Osterfeld K.C."/>
            <person name="Kukor R."/>
            <person name="Lanois A."/>
            <person name="Latreille P."/>
            <person name="Leimgruber N.K."/>
            <person name="Lipke C.M."/>
            <person name="Liu R."/>
            <person name="Lu X."/>
            <person name="Martens E.C."/>
            <person name="Marri P.R."/>
            <person name="Medigue C."/>
            <person name="Menard M.L."/>
            <person name="Miller N.M."/>
            <person name="Morales-Soto N."/>
            <person name="Norton S."/>
            <person name="Ogier J.C."/>
            <person name="Orchard S.S."/>
            <person name="Park D."/>
            <person name="Park Y."/>
            <person name="Qurollo B.A."/>
            <person name="Sugar D.R."/>
            <person name="Richards G.R."/>
            <person name="Rouy Z."/>
            <person name="Slominski B."/>
            <person name="Slominski K."/>
            <person name="Snyder H."/>
            <person name="Tjaden B.C."/>
            <person name="van der Hoeven R."/>
            <person name="Welch R.D."/>
            <person name="Wheeler C."/>
            <person name="Xiang B."/>
            <person name="Barbazuk B."/>
            <person name="Gaudriault S."/>
            <person name="Goodner B."/>
            <person name="Slater S.C."/>
            <person name="Forst S."/>
            <person name="Goldman B.S."/>
            <person name="Goodrich-Blair H."/>
        </authorList>
    </citation>
    <scope>NUCLEOTIDE SEQUENCE [LARGE SCALE GENOMIC DNA]</scope>
    <source>
        <strain evidence="1">SS-2004</strain>
    </source>
</reference>
<sequence>MKKGDFTDLAYFRSENQLRQKWCKGVGKITPSDRTWVRYMLMLWGADNQGDDLPDGGNINVIGRLMVRDTWDDGTTTAIKLVMINYAKLGYTGKELLEKVKEVIMPHQSTLGALRLAKEKDDAEFVEKCMTEIFTIDNPIRDVVIKRYKKCKSSQNILEALSHKTGIDIDSAKRRIRWANKAAEDMIYSIMSERNSN</sequence>
<dbReference type="KEGG" id="xbo:XBJ1_1198"/>
<name>D3UXF7_XENBS</name>
<dbReference type="Proteomes" id="UP000002045">
    <property type="component" value="Chromosome"/>
</dbReference>
<proteinExistence type="predicted"/>
<dbReference type="EMBL" id="FN667741">
    <property type="protein sequence ID" value="CBJ80332.1"/>
    <property type="molecule type" value="Genomic_DNA"/>
</dbReference>
<dbReference type="RefSeq" id="WP_012987742.1">
    <property type="nucleotide sequence ID" value="NC_013892.1"/>
</dbReference>
<protein>
    <submittedName>
        <fullName evidence="1">Uncharacterized protein</fullName>
    </submittedName>
</protein>
<gene>
    <name evidence="1" type="ordered locus">XBJ1_1198</name>
</gene>
<dbReference type="eggNOG" id="ENOG502Z9ZH">
    <property type="taxonomic scope" value="Bacteria"/>
</dbReference>
<evidence type="ECO:0000313" key="1">
    <source>
        <dbReference type="EMBL" id="CBJ80332.1"/>
    </source>
</evidence>
<dbReference type="HOGENOM" id="CLU_117553_0_0_6"/>